<organism evidence="2 3">
    <name type="scientific">Lasiosphaeris hirsuta</name>
    <dbReference type="NCBI Taxonomy" id="260670"/>
    <lineage>
        <taxon>Eukaryota</taxon>
        <taxon>Fungi</taxon>
        <taxon>Dikarya</taxon>
        <taxon>Ascomycota</taxon>
        <taxon>Pezizomycotina</taxon>
        <taxon>Sordariomycetes</taxon>
        <taxon>Sordariomycetidae</taxon>
        <taxon>Sordariales</taxon>
        <taxon>Lasiosphaeriaceae</taxon>
        <taxon>Lasiosphaeris</taxon>
    </lineage>
</organism>
<feature type="transmembrane region" description="Helical" evidence="1">
    <location>
        <begin position="58"/>
        <end position="76"/>
    </location>
</feature>
<proteinExistence type="predicted"/>
<protein>
    <submittedName>
        <fullName evidence="2">Uncharacterized protein</fullName>
    </submittedName>
</protein>
<evidence type="ECO:0000313" key="2">
    <source>
        <dbReference type="EMBL" id="KAK0715946.1"/>
    </source>
</evidence>
<name>A0AA40AHI1_9PEZI</name>
<reference evidence="2" key="1">
    <citation type="submission" date="2023-06" db="EMBL/GenBank/DDBJ databases">
        <title>Genome-scale phylogeny and comparative genomics of the fungal order Sordariales.</title>
        <authorList>
            <consortium name="Lawrence Berkeley National Laboratory"/>
            <person name="Hensen N."/>
            <person name="Bonometti L."/>
            <person name="Westerberg I."/>
            <person name="Brannstrom I.O."/>
            <person name="Guillou S."/>
            <person name="Cros-Aarteil S."/>
            <person name="Calhoun S."/>
            <person name="Haridas S."/>
            <person name="Kuo A."/>
            <person name="Mondo S."/>
            <person name="Pangilinan J."/>
            <person name="Riley R."/>
            <person name="Labutti K."/>
            <person name="Andreopoulos B."/>
            <person name="Lipzen A."/>
            <person name="Chen C."/>
            <person name="Yanf M."/>
            <person name="Daum C."/>
            <person name="Ng V."/>
            <person name="Clum A."/>
            <person name="Steindorff A."/>
            <person name="Ohm R."/>
            <person name="Martin F."/>
            <person name="Silar P."/>
            <person name="Natvig D."/>
            <person name="Lalanne C."/>
            <person name="Gautier V."/>
            <person name="Ament-Velasquez S.L."/>
            <person name="Kruys A."/>
            <person name="Hutchinson M.I."/>
            <person name="Powell A.J."/>
            <person name="Barry K."/>
            <person name="Miller A.N."/>
            <person name="Grigoriev I.V."/>
            <person name="Debuchy R."/>
            <person name="Gladieux P."/>
            <person name="Thoren M.H."/>
            <person name="Johannesson H."/>
        </authorList>
    </citation>
    <scope>NUCLEOTIDE SEQUENCE</scope>
    <source>
        <strain evidence="2">SMH4607-1</strain>
    </source>
</reference>
<accession>A0AA40AHI1</accession>
<keyword evidence="1" id="KW-0812">Transmembrane</keyword>
<dbReference type="EMBL" id="JAUKUA010000004">
    <property type="protein sequence ID" value="KAK0715946.1"/>
    <property type="molecule type" value="Genomic_DNA"/>
</dbReference>
<dbReference type="AlphaFoldDB" id="A0AA40AHI1"/>
<keyword evidence="1" id="KW-0472">Membrane</keyword>
<dbReference type="Proteomes" id="UP001172102">
    <property type="component" value="Unassembled WGS sequence"/>
</dbReference>
<keyword evidence="1" id="KW-1133">Transmembrane helix</keyword>
<gene>
    <name evidence="2" type="ORF">B0H67DRAFT_255024</name>
</gene>
<evidence type="ECO:0000256" key="1">
    <source>
        <dbReference type="SAM" id="Phobius"/>
    </source>
</evidence>
<feature type="transmembrane region" description="Helical" evidence="1">
    <location>
        <begin position="24"/>
        <end position="51"/>
    </location>
</feature>
<evidence type="ECO:0000313" key="3">
    <source>
        <dbReference type="Proteomes" id="UP001172102"/>
    </source>
</evidence>
<comment type="caution">
    <text evidence="2">The sequence shown here is derived from an EMBL/GenBank/DDBJ whole genome shotgun (WGS) entry which is preliminary data.</text>
</comment>
<keyword evidence="3" id="KW-1185">Reference proteome</keyword>
<sequence length="79" mass="9298">MWRFMVGVNTAEGVFLLDSFSFSWFGRALVLLLSLLCLFTTVPTITGLYCVCGFHYRGAILFFFLFFFFFFFFWRIPTG</sequence>